<keyword evidence="1" id="KW-0812">Transmembrane</keyword>
<name>K0RQL3_THAOC</name>
<keyword evidence="1" id="KW-0472">Membrane</keyword>
<reference evidence="2 3" key="1">
    <citation type="journal article" date="2012" name="Genome Biol.">
        <title>Genome and low-iron response of an oceanic diatom adapted to chronic iron limitation.</title>
        <authorList>
            <person name="Lommer M."/>
            <person name="Specht M."/>
            <person name="Roy A.S."/>
            <person name="Kraemer L."/>
            <person name="Andreson R."/>
            <person name="Gutowska M.A."/>
            <person name="Wolf J."/>
            <person name="Bergner S.V."/>
            <person name="Schilhabel M.B."/>
            <person name="Klostermeier U.C."/>
            <person name="Beiko R.G."/>
            <person name="Rosenstiel P."/>
            <person name="Hippler M."/>
            <person name="Laroche J."/>
        </authorList>
    </citation>
    <scope>NUCLEOTIDE SEQUENCE [LARGE SCALE GENOMIC DNA]</scope>
    <source>
        <strain evidence="2 3">CCMP1005</strain>
    </source>
</reference>
<keyword evidence="1" id="KW-1133">Transmembrane helix</keyword>
<evidence type="ECO:0000313" key="2">
    <source>
        <dbReference type="EMBL" id="EJK55380.1"/>
    </source>
</evidence>
<feature type="transmembrane region" description="Helical" evidence="1">
    <location>
        <begin position="110"/>
        <end position="136"/>
    </location>
</feature>
<dbReference type="Proteomes" id="UP000266841">
    <property type="component" value="Unassembled WGS sequence"/>
</dbReference>
<dbReference type="AlphaFoldDB" id="K0RQL3"/>
<evidence type="ECO:0000256" key="1">
    <source>
        <dbReference type="SAM" id="Phobius"/>
    </source>
</evidence>
<evidence type="ECO:0000313" key="3">
    <source>
        <dbReference type="Proteomes" id="UP000266841"/>
    </source>
</evidence>
<protein>
    <submittedName>
        <fullName evidence="2">Uncharacterized protein</fullName>
    </submittedName>
</protein>
<organism evidence="2 3">
    <name type="scientific">Thalassiosira oceanica</name>
    <name type="common">Marine diatom</name>
    <dbReference type="NCBI Taxonomy" id="159749"/>
    <lineage>
        <taxon>Eukaryota</taxon>
        <taxon>Sar</taxon>
        <taxon>Stramenopiles</taxon>
        <taxon>Ochrophyta</taxon>
        <taxon>Bacillariophyta</taxon>
        <taxon>Coscinodiscophyceae</taxon>
        <taxon>Thalassiosirophycidae</taxon>
        <taxon>Thalassiosirales</taxon>
        <taxon>Thalassiosiraceae</taxon>
        <taxon>Thalassiosira</taxon>
    </lineage>
</organism>
<comment type="caution">
    <text evidence="2">The sequence shown here is derived from an EMBL/GenBank/DDBJ whole genome shotgun (WGS) entry which is preliminary data.</text>
</comment>
<gene>
    <name evidence="2" type="ORF">THAOC_24888</name>
</gene>
<keyword evidence="3" id="KW-1185">Reference proteome</keyword>
<proteinExistence type="predicted"/>
<dbReference type="EMBL" id="AGNL01034148">
    <property type="protein sequence ID" value="EJK55380.1"/>
    <property type="molecule type" value="Genomic_DNA"/>
</dbReference>
<accession>K0RQL3</accession>
<sequence length="229" mass="25051">MRVLPVALVRPCRLGRLPVCLAGSSVLVAPRHVPLGSSGLVRVNVRVQINKWDLIPSDLGETAAKGDAKNATANAIALFIYARVESQEREDVVVAGQSLDEENKMAKTNILFSVLWALLLLFIVWPVSWFCAWVSLEECLGRVSRLYSWDAADRLSYNRRRCASRCLGSFLCNYSQSSSELAACFGEARLSVGVRASIDRLLLGGFAFRQESPSLADRLVLFLSSGGAS</sequence>